<proteinExistence type="predicted"/>
<evidence type="ECO:0000259" key="2">
    <source>
        <dbReference type="Pfam" id="PF13473"/>
    </source>
</evidence>
<gene>
    <name evidence="3" type="ORF">SAMN05192568_100176</name>
</gene>
<dbReference type="InterPro" id="IPR008972">
    <property type="entry name" value="Cupredoxin"/>
</dbReference>
<dbReference type="Proteomes" id="UP000199048">
    <property type="component" value="Unassembled WGS sequence"/>
</dbReference>
<dbReference type="InterPro" id="IPR028096">
    <property type="entry name" value="EfeO_Cupredoxin"/>
</dbReference>
<keyword evidence="1" id="KW-0732">Signal</keyword>
<dbReference type="Gene3D" id="2.60.40.420">
    <property type="entry name" value="Cupredoxins - blue copper proteins"/>
    <property type="match status" value="1"/>
</dbReference>
<protein>
    <submittedName>
        <fullName evidence="3">Cupredoxin-like domain-containing protein</fullName>
    </submittedName>
</protein>
<feature type="signal peptide" evidence="1">
    <location>
        <begin position="1"/>
        <end position="27"/>
    </location>
</feature>
<dbReference type="SUPFAM" id="SSF49503">
    <property type="entry name" value="Cupredoxins"/>
    <property type="match status" value="1"/>
</dbReference>
<dbReference type="AlphaFoldDB" id="A0A1I4F574"/>
<dbReference type="Pfam" id="PF13473">
    <property type="entry name" value="Cupredoxin_1"/>
    <property type="match status" value="1"/>
</dbReference>
<dbReference type="OrthoDB" id="7161040at2"/>
<dbReference type="EMBL" id="FOTK01000001">
    <property type="protein sequence ID" value="SFL12603.1"/>
    <property type="molecule type" value="Genomic_DNA"/>
</dbReference>
<reference evidence="4" key="1">
    <citation type="submission" date="2016-10" db="EMBL/GenBank/DDBJ databases">
        <authorList>
            <person name="Varghese N."/>
            <person name="Submissions S."/>
        </authorList>
    </citation>
    <scope>NUCLEOTIDE SEQUENCE [LARGE SCALE GENOMIC DNA]</scope>
    <source>
        <strain evidence="4">BL36</strain>
    </source>
</reference>
<dbReference type="STRING" id="582667.SAMN05192568_100176"/>
<evidence type="ECO:0000313" key="4">
    <source>
        <dbReference type="Proteomes" id="UP000199048"/>
    </source>
</evidence>
<sequence>MSRSSRPFRLAAAALLAASWGAASARADDMPVIKVEMRDGVILPATIEVPANTRFKLEISNTGQSPVEFESTELKREKALAGGSTSAIVFRTLDPGTYQVFDDFHPEAKATLVAK</sequence>
<accession>A0A1I4F574</accession>
<evidence type="ECO:0000256" key="1">
    <source>
        <dbReference type="SAM" id="SignalP"/>
    </source>
</evidence>
<dbReference type="RefSeq" id="WP_092036122.1">
    <property type="nucleotide sequence ID" value="NZ_FOTK01000001.1"/>
</dbReference>
<feature type="domain" description="EfeO-type cupredoxin-like" evidence="2">
    <location>
        <begin position="12"/>
        <end position="114"/>
    </location>
</feature>
<feature type="chain" id="PRO_5011773585" evidence="1">
    <location>
        <begin position="28"/>
        <end position="115"/>
    </location>
</feature>
<organism evidence="3 4">
    <name type="scientific">Methylobacterium pseudosasicola</name>
    <dbReference type="NCBI Taxonomy" id="582667"/>
    <lineage>
        <taxon>Bacteria</taxon>
        <taxon>Pseudomonadati</taxon>
        <taxon>Pseudomonadota</taxon>
        <taxon>Alphaproteobacteria</taxon>
        <taxon>Hyphomicrobiales</taxon>
        <taxon>Methylobacteriaceae</taxon>
        <taxon>Methylobacterium</taxon>
    </lineage>
</organism>
<keyword evidence="4" id="KW-1185">Reference proteome</keyword>
<name>A0A1I4F574_9HYPH</name>
<evidence type="ECO:0000313" key="3">
    <source>
        <dbReference type="EMBL" id="SFL12603.1"/>
    </source>
</evidence>